<dbReference type="Gene3D" id="2.10.109.10">
    <property type="entry name" value="Umud Fragment, subunit A"/>
    <property type="match status" value="1"/>
</dbReference>
<dbReference type="GO" id="GO:0004252">
    <property type="term" value="F:serine-type endopeptidase activity"/>
    <property type="evidence" value="ECO:0007669"/>
    <property type="project" value="InterPro"/>
</dbReference>
<dbReference type="InterPro" id="IPR036286">
    <property type="entry name" value="LexA/Signal_pep-like_sf"/>
</dbReference>
<evidence type="ECO:0000256" key="4">
    <source>
        <dbReference type="ARBA" id="ARBA00022763"/>
    </source>
</evidence>
<dbReference type="InterPro" id="IPR006197">
    <property type="entry name" value="Peptidase_S24_LexA"/>
</dbReference>
<evidence type="ECO:0000256" key="3">
    <source>
        <dbReference type="ARBA" id="ARBA00022705"/>
    </source>
</evidence>
<keyword evidence="5" id="KW-0378">Hydrolase</keyword>
<proteinExistence type="inferred from homology"/>
<evidence type="ECO:0000256" key="2">
    <source>
        <dbReference type="ARBA" id="ARBA00022491"/>
    </source>
</evidence>
<evidence type="ECO:0000313" key="13">
    <source>
        <dbReference type="EMBL" id="SVB71728.1"/>
    </source>
</evidence>
<comment type="similarity">
    <text evidence="1">Belongs to the peptidase S24 family.</text>
</comment>
<dbReference type="CDD" id="cd06529">
    <property type="entry name" value="S24_LexA-like"/>
    <property type="match status" value="1"/>
</dbReference>
<dbReference type="NCBIfam" id="TIGR00498">
    <property type="entry name" value="lexA"/>
    <property type="match status" value="1"/>
</dbReference>
<dbReference type="GO" id="GO:0006260">
    <property type="term" value="P:DNA replication"/>
    <property type="evidence" value="ECO:0007669"/>
    <property type="project" value="UniProtKB-KW"/>
</dbReference>
<dbReference type="PRINTS" id="PR00726">
    <property type="entry name" value="LEXASERPTASE"/>
</dbReference>
<gene>
    <name evidence="13" type="ORF">METZ01_LOCUS224582</name>
</gene>
<feature type="non-terminal residue" evidence="13">
    <location>
        <position position="1"/>
    </location>
</feature>
<sequence>TFVEIMSGLSIRSLGTINWYVNELEREGMLQRMRGKNGKRALSVLEQRIQNRLPLLGLIAAGYPLDVFEDSEYINVPPQYLKPDNYVLKVNGNSMIDDQIRDGDYVIIKQTKTARNGDTVVALINYEATLKRYYVGDEGVELHPQNPDFNIIHVQPTDDFQINGLVLAVLREYL</sequence>
<evidence type="ECO:0000259" key="12">
    <source>
        <dbReference type="Pfam" id="PF00717"/>
    </source>
</evidence>
<evidence type="ECO:0000256" key="1">
    <source>
        <dbReference type="ARBA" id="ARBA00007484"/>
    </source>
</evidence>
<organism evidence="13">
    <name type="scientific">marine metagenome</name>
    <dbReference type="NCBI Taxonomy" id="408172"/>
    <lineage>
        <taxon>unclassified sequences</taxon>
        <taxon>metagenomes</taxon>
        <taxon>ecological metagenomes</taxon>
    </lineage>
</organism>
<dbReference type="InterPro" id="IPR039418">
    <property type="entry name" value="LexA-like"/>
</dbReference>
<dbReference type="Gene3D" id="1.10.10.10">
    <property type="entry name" value="Winged helix-like DNA-binding domain superfamily/Winged helix DNA-binding domain"/>
    <property type="match status" value="1"/>
</dbReference>
<keyword evidence="9" id="KW-0804">Transcription</keyword>
<keyword evidence="2" id="KW-0678">Repressor</keyword>
<evidence type="ECO:0000256" key="11">
    <source>
        <dbReference type="ARBA" id="ARBA00023236"/>
    </source>
</evidence>
<dbReference type="InterPro" id="IPR050077">
    <property type="entry name" value="LexA_repressor"/>
</dbReference>
<evidence type="ECO:0000256" key="7">
    <source>
        <dbReference type="ARBA" id="ARBA00023015"/>
    </source>
</evidence>
<evidence type="ECO:0000256" key="8">
    <source>
        <dbReference type="ARBA" id="ARBA00023125"/>
    </source>
</evidence>
<evidence type="ECO:0000256" key="6">
    <source>
        <dbReference type="ARBA" id="ARBA00022813"/>
    </source>
</evidence>
<dbReference type="InterPro" id="IPR036388">
    <property type="entry name" value="WH-like_DNA-bd_sf"/>
</dbReference>
<evidence type="ECO:0000256" key="10">
    <source>
        <dbReference type="ARBA" id="ARBA00023204"/>
    </source>
</evidence>
<reference evidence="13" key="1">
    <citation type="submission" date="2018-05" db="EMBL/GenBank/DDBJ databases">
        <authorList>
            <person name="Lanie J.A."/>
            <person name="Ng W.-L."/>
            <person name="Kazmierczak K.M."/>
            <person name="Andrzejewski T.M."/>
            <person name="Davidsen T.M."/>
            <person name="Wayne K.J."/>
            <person name="Tettelin H."/>
            <person name="Glass J.I."/>
            <person name="Rusch D."/>
            <person name="Podicherti R."/>
            <person name="Tsui H.-C.T."/>
            <person name="Winkler M.E."/>
        </authorList>
    </citation>
    <scope>NUCLEOTIDE SEQUENCE</scope>
</reference>
<protein>
    <recommendedName>
        <fullName evidence="12">Peptidase S24/S26A/S26B/S26C domain-containing protein</fullName>
    </recommendedName>
</protein>
<keyword evidence="11" id="KW-0742">SOS response</keyword>
<keyword evidence="6" id="KW-0068">Autocatalytic cleavage</keyword>
<dbReference type="GO" id="GO:0003677">
    <property type="term" value="F:DNA binding"/>
    <property type="evidence" value="ECO:0007669"/>
    <property type="project" value="UniProtKB-KW"/>
</dbReference>
<dbReference type="InterPro" id="IPR006200">
    <property type="entry name" value="LexA"/>
</dbReference>
<dbReference type="AlphaFoldDB" id="A0A382G902"/>
<name>A0A382G902_9ZZZZ</name>
<evidence type="ECO:0000256" key="9">
    <source>
        <dbReference type="ARBA" id="ARBA00023163"/>
    </source>
</evidence>
<feature type="domain" description="Peptidase S24/S26A/S26B/S26C" evidence="12">
    <location>
        <begin position="54"/>
        <end position="166"/>
    </location>
</feature>
<keyword evidence="10" id="KW-0234">DNA repair</keyword>
<dbReference type="GO" id="GO:0006281">
    <property type="term" value="P:DNA repair"/>
    <property type="evidence" value="ECO:0007669"/>
    <property type="project" value="UniProtKB-KW"/>
</dbReference>
<dbReference type="InterPro" id="IPR015927">
    <property type="entry name" value="Peptidase_S24_S26A/B/C"/>
</dbReference>
<dbReference type="GO" id="GO:0009432">
    <property type="term" value="P:SOS response"/>
    <property type="evidence" value="ECO:0007669"/>
    <property type="project" value="UniProtKB-KW"/>
</dbReference>
<dbReference type="Pfam" id="PF00717">
    <property type="entry name" value="Peptidase_S24"/>
    <property type="match status" value="1"/>
</dbReference>
<dbReference type="PANTHER" id="PTHR33516:SF2">
    <property type="entry name" value="LEXA REPRESSOR-RELATED"/>
    <property type="match status" value="1"/>
</dbReference>
<keyword evidence="4" id="KW-0227">DNA damage</keyword>
<accession>A0A382G902</accession>
<dbReference type="PANTHER" id="PTHR33516">
    <property type="entry name" value="LEXA REPRESSOR"/>
    <property type="match status" value="1"/>
</dbReference>
<dbReference type="EMBL" id="UINC01054252">
    <property type="protein sequence ID" value="SVB71728.1"/>
    <property type="molecule type" value="Genomic_DNA"/>
</dbReference>
<evidence type="ECO:0000256" key="5">
    <source>
        <dbReference type="ARBA" id="ARBA00022801"/>
    </source>
</evidence>
<keyword evidence="3" id="KW-0235">DNA replication</keyword>
<dbReference type="GO" id="GO:0045892">
    <property type="term" value="P:negative regulation of DNA-templated transcription"/>
    <property type="evidence" value="ECO:0007669"/>
    <property type="project" value="InterPro"/>
</dbReference>
<keyword evidence="7" id="KW-0805">Transcription regulation</keyword>
<dbReference type="SUPFAM" id="SSF51306">
    <property type="entry name" value="LexA/Signal peptidase"/>
    <property type="match status" value="1"/>
</dbReference>
<keyword evidence="8" id="KW-0238">DNA-binding</keyword>